<evidence type="ECO:0000256" key="4">
    <source>
        <dbReference type="ARBA" id="ARBA00022989"/>
    </source>
</evidence>
<evidence type="ECO:0000313" key="8">
    <source>
        <dbReference type="EMBL" id="KAF2967703.1"/>
    </source>
</evidence>
<feature type="transmembrane region" description="Helical" evidence="7">
    <location>
        <begin position="194"/>
        <end position="216"/>
    </location>
</feature>
<evidence type="ECO:0000256" key="2">
    <source>
        <dbReference type="ARBA" id="ARBA00022448"/>
    </source>
</evidence>
<comment type="caution">
    <text evidence="8">The sequence shown here is derived from an EMBL/GenBank/DDBJ whole genome shotgun (WGS) entry which is preliminary data.</text>
</comment>
<evidence type="ECO:0000313" key="9">
    <source>
        <dbReference type="Proteomes" id="UP000481858"/>
    </source>
</evidence>
<feature type="compositionally biased region" description="Polar residues" evidence="6">
    <location>
        <begin position="20"/>
        <end position="35"/>
    </location>
</feature>
<evidence type="ECO:0000256" key="5">
    <source>
        <dbReference type="ARBA" id="ARBA00023136"/>
    </source>
</evidence>
<evidence type="ECO:0000256" key="7">
    <source>
        <dbReference type="SAM" id="Phobius"/>
    </source>
</evidence>
<dbReference type="GO" id="GO:0022857">
    <property type="term" value="F:transmembrane transporter activity"/>
    <property type="evidence" value="ECO:0007669"/>
    <property type="project" value="InterPro"/>
</dbReference>
<dbReference type="InParanoid" id="A0A7C8IR78"/>
<feature type="region of interest" description="Disordered" evidence="6">
    <location>
        <begin position="494"/>
        <end position="519"/>
    </location>
</feature>
<dbReference type="PANTHER" id="PTHR23504">
    <property type="entry name" value="MAJOR FACILITATOR SUPERFAMILY DOMAIN-CONTAINING PROTEIN 10"/>
    <property type="match status" value="1"/>
</dbReference>
<dbReference type="InterPro" id="IPR011701">
    <property type="entry name" value="MFS"/>
</dbReference>
<dbReference type="Gene3D" id="1.20.1250.20">
    <property type="entry name" value="MFS general substrate transporter like domains"/>
    <property type="match status" value="1"/>
</dbReference>
<name>A0A7C8IR78_9PEZI</name>
<dbReference type="Pfam" id="PF07690">
    <property type="entry name" value="MFS_1"/>
    <property type="match status" value="1"/>
</dbReference>
<dbReference type="Proteomes" id="UP000481858">
    <property type="component" value="Unassembled WGS sequence"/>
</dbReference>
<feature type="transmembrane region" description="Helical" evidence="7">
    <location>
        <begin position="468"/>
        <end position="488"/>
    </location>
</feature>
<dbReference type="EMBL" id="WUBL01000063">
    <property type="protein sequence ID" value="KAF2967703.1"/>
    <property type="molecule type" value="Genomic_DNA"/>
</dbReference>
<feature type="transmembrane region" description="Helical" evidence="7">
    <location>
        <begin position="366"/>
        <end position="387"/>
    </location>
</feature>
<feature type="transmembrane region" description="Helical" evidence="7">
    <location>
        <begin position="236"/>
        <end position="260"/>
    </location>
</feature>
<dbReference type="PANTHER" id="PTHR23504:SF3">
    <property type="entry name" value="MAJOR FACILITATOR SUPERFAMILY (MFS) PROFILE DOMAIN-CONTAINING PROTEIN"/>
    <property type="match status" value="1"/>
</dbReference>
<dbReference type="SUPFAM" id="SSF103473">
    <property type="entry name" value="MFS general substrate transporter"/>
    <property type="match status" value="1"/>
</dbReference>
<feature type="compositionally biased region" description="Basic and acidic residues" evidence="6">
    <location>
        <begin position="1"/>
        <end position="12"/>
    </location>
</feature>
<proteinExistence type="predicted"/>
<feature type="compositionally biased region" description="Acidic residues" evidence="6">
    <location>
        <begin position="509"/>
        <end position="519"/>
    </location>
</feature>
<dbReference type="AlphaFoldDB" id="A0A7C8IR78"/>
<keyword evidence="2" id="KW-0813">Transport</keyword>
<keyword evidence="3 7" id="KW-0812">Transmembrane</keyword>
<keyword evidence="5 7" id="KW-0472">Membrane</keyword>
<feature type="transmembrane region" description="Helical" evidence="7">
    <location>
        <begin position="122"/>
        <end position="142"/>
    </location>
</feature>
<comment type="subcellular location">
    <subcellularLocation>
        <location evidence="1">Membrane</location>
        <topology evidence="1">Multi-pass membrane protein</topology>
    </subcellularLocation>
</comment>
<reference evidence="8 9" key="1">
    <citation type="submission" date="2019-12" db="EMBL/GenBank/DDBJ databases">
        <title>Draft genome sequence of the ascomycete Xylaria multiplex DSM 110363.</title>
        <authorList>
            <person name="Buettner E."/>
            <person name="Kellner H."/>
        </authorList>
    </citation>
    <scope>NUCLEOTIDE SEQUENCE [LARGE SCALE GENOMIC DNA]</scope>
    <source>
        <strain evidence="8 9">DSM 110363</strain>
    </source>
</reference>
<keyword evidence="4 7" id="KW-1133">Transmembrane helix</keyword>
<feature type="transmembrane region" description="Helical" evidence="7">
    <location>
        <begin position="296"/>
        <end position="321"/>
    </location>
</feature>
<keyword evidence="9" id="KW-1185">Reference proteome</keyword>
<evidence type="ECO:0000256" key="3">
    <source>
        <dbReference type="ARBA" id="ARBA00022692"/>
    </source>
</evidence>
<evidence type="ECO:0000256" key="6">
    <source>
        <dbReference type="SAM" id="MobiDB-lite"/>
    </source>
</evidence>
<feature type="transmembrane region" description="Helical" evidence="7">
    <location>
        <begin position="333"/>
        <end position="354"/>
    </location>
</feature>
<organism evidence="8 9">
    <name type="scientific">Xylaria multiplex</name>
    <dbReference type="NCBI Taxonomy" id="323545"/>
    <lineage>
        <taxon>Eukaryota</taxon>
        <taxon>Fungi</taxon>
        <taxon>Dikarya</taxon>
        <taxon>Ascomycota</taxon>
        <taxon>Pezizomycotina</taxon>
        <taxon>Sordariomycetes</taxon>
        <taxon>Xylariomycetidae</taxon>
        <taxon>Xylariales</taxon>
        <taxon>Xylariaceae</taxon>
        <taxon>Xylaria</taxon>
    </lineage>
</organism>
<accession>A0A7C8IR78</accession>
<protein>
    <recommendedName>
        <fullName evidence="10">Major facilitator superfamily (MFS) profile domain-containing protein</fullName>
    </recommendedName>
</protein>
<gene>
    <name evidence="8" type="ORF">GQX73_g5884</name>
</gene>
<feature type="compositionally biased region" description="Low complexity" evidence="6">
    <location>
        <begin position="48"/>
        <end position="69"/>
    </location>
</feature>
<feature type="region of interest" description="Disordered" evidence="6">
    <location>
        <begin position="1"/>
        <end position="75"/>
    </location>
</feature>
<feature type="transmembrane region" description="Helical" evidence="7">
    <location>
        <begin position="399"/>
        <end position="424"/>
    </location>
</feature>
<feature type="compositionally biased region" description="Basic and acidic residues" evidence="6">
    <location>
        <begin position="495"/>
        <end position="508"/>
    </location>
</feature>
<dbReference type="GO" id="GO:0016020">
    <property type="term" value="C:membrane"/>
    <property type="evidence" value="ECO:0007669"/>
    <property type="project" value="UniProtKB-SubCell"/>
</dbReference>
<feature type="transmembrane region" description="Helical" evidence="7">
    <location>
        <begin position="162"/>
        <end position="182"/>
    </location>
</feature>
<dbReference type="OrthoDB" id="419616at2759"/>
<evidence type="ECO:0000256" key="1">
    <source>
        <dbReference type="ARBA" id="ARBA00004141"/>
    </source>
</evidence>
<dbReference type="InterPro" id="IPR036259">
    <property type="entry name" value="MFS_trans_sf"/>
</dbReference>
<sequence length="519" mass="55759">MASDRSRGATRDQDDDAIATETTPLLMTPSSSIVSGEQDAEEAKALLSSSPTSHSGSTSATSPPHSHPTAIAEEPSKPLPKKQILLLCYARLIEPVAFFSIFPYINQMVQENGNLAEEDMGFYSGLIESLFSLTQMLVMVLVGQGRGPRGPETGPRSIPQMILFRCLAGVFAGSIVTIRTMISELSTRQTQARAFSWFAVAGNIGILIGPLVGGALADPAHQYPAVFKGIPFFETFPYALSSFVVAIVGLTAVITSALFIEETLHRDGNSDDEMASTPQIHPSSTRGLLRAPGVGIVLYNYGHVMLLAFAYTAVVPVFWATGVDLGGLGFSPLQISLFMALTGLSQTIWLLIFFPPLQHRLGTNGIMRACGVAYPFFIGCMPILNAVLRTHTHAGDVAFWILAPTFLTLGPGVSMAFTGAQLALNDVSPSHETLGMLNALALTLSSGLRSFSPASFSSLFAIGVGSQFFYGYLVWIVIVILALGFTVSTRFLPETSEKQPENEDRFDERDDDSDISDRA</sequence>
<evidence type="ECO:0008006" key="10">
    <source>
        <dbReference type="Google" id="ProtNLM"/>
    </source>
</evidence>
<feature type="transmembrane region" description="Helical" evidence="7">
    <location>
        <begin position="436"/>
        <end position="462"/>
    </location>
</feature>